<keyword evidence="4" id="KW-1185">Reference proteome</keyword>
<evidence type="ECO:0000256" key="1">
    <source>
        <dbReference type="SAM" id="Phobius"/>
    </source>
</evidence>
<dbReference type="Pfam" id="PF07811">
    <property type="entry name" value="TadE"/>
    <property type="match status" value="1"/>
</dbReference>
<evidence type="ECO:0000313" key="4">
    <source>
        <dbReference type="Proteomes" id="UP001431656"/>
    </source>
</evidence>
<feature type="domain" description="TadE-like" evidence="2">
    <location>
        <begin position="29"/>
        <end position="71"/>
    </location>
</feature>
<evidence type="ECO:0000313" key="3">
    <source>
        <dbReference type="EMBL" id="BEH01754.1"/>
    </source>
</evidence>
<keyword evidence="1" id="KW-0472">Membrane</keyword>
<protein>
    <submittedName>
        <fullName evidence="3">Pilus assembly protein</fullName>
    </submittedName>
</protein>
<proteinExistence type="predicted"/>
<dbReference type="KEGG" id="broo:brsh051_10350"/>
<keyword evidence="1" id="KW-0812">Transmembrane</keyword>
<evidence type="ECO:0000259" key="2">
    <source>
        <dbReference type="Pfam" id="PF07811"/>
    </source>
</evidence>
<dbReference type="InterPro" id="IPR012495">
    <property type="entry name" value="TadE-like_dom"/>
</dbReference>
<gene>
    <name evidence="3" type="ORF">brsh051_10350</name>
</gene>
<organism evidence="3 4">
    <name type="scientific">Brooklawnia propionicigenes</name>
    <dbReference type="NCBI Taxonomy" id="3041175"/>
    <lineage>
        <taxon>Bacteria</taxon>
        <taxon>Bacillati</taxon>
        <taxon>Actinomycetota</taxon>
        <taxon>Actinomycetes</taxon>
        <taxon>Propionibacteriales</taxon>
        <taxon>Propionibacteriaceae</taxon>
        <taxon>Brooklawnia</taxon>
    </lineage>
</organism>
<name>A0AAN0MG30_9ACTN</name>
<accession>A0AAN0MG30</accession>
<keyword evidence="1" id="KW-1133">Transmembrane helix</keyword>
<dbReference type="Proteomes" id="UP001431656">
    <property type="component" value="Chromosome"/>
</dbReference>
<sequence length="160" mass="16357">MKQRVHESRRFRLGRATARGWNTAADERGSAAIELVLLVPALMLLLMFAVAGGRVAIAHGSVQQAAADAARAASIARTAGAAQTTAVAAARATLANQGLTCASMTVTLDTSGFSRPVGTPASVAATVSCTVELSELSLPGLPDRVVSATVTSPLDVFRGR</sequence>
<dbReference type="EMBL" id="AP028056">
    <property type="protein sequence ID" value="BEH01754.1"/>
    <property type="molecule type" value="Genomic_DNA"/>
</dbReference>
<dbReference type="RefSeq" id="WP_286268083.1">
    <property type="nucleotide sequence ID" value="NZ_AP028056.1"/>
</dbReference>
<dbReference type="AlphaFoldDB" id="A0AAN0MG30"/>
<reference evidence="3" key="1">
    <citation type="journal article" date="2024" name="Int. J. Syst. Evol. Microbiol.">
        <title>Brooklawnia propionicigenes sp. nov., a facultatively anaerobic, propionate-producing bacterium isolated from a methanogenic reactor treating waste from cattle farms.</title>
        <authorList>
            <person name="Akita Y."/>
            <person name="Ueki A."/>
            <person name="Tonouchi A."/>
            <person name="Sugawara Y."/>
            <person name="Honma S."/>
            <person name="Kaku N."/>
            <person name="Ueki K."/>
        </authorList>
    </citation>
    <scope>NUCLEOTIDE SEQUENCE</scope>
    <source>
        <strain evidence="3">SH051</strain>
    </source>
</reference>
<feature type="transmembrane region" description="Helical" evidence="1">
    <location>
        <begin position="35"/>
        <end position="57"/>
    </location>
</feature>